<accession>A0A1L9VWT4</accession>
<sequence length="803" mass="88446">MPSINPQPSSPEQWQQYAQSDAIASIPFTVAQEDNSAVATYRGVYLDESTVLNASSTKVYIYTDVFAFTSSEITFSPPSAGTIQIVARVLTAPAPVNLKINRQGTRCTIALYASVIDQPISVLSEGFGTKTLQLGPTSGNLGAVVTVTDKEIQVSYQPTYFIDSHAAFEACLETQLRIALALFWQSTSIAISLCAHVTTMTSQSPKFPLVNAQAVALGQQLAAQTITGPDMSYLPTLQADSYMDAVEKALDAMLSFQEQYDRFQDKDQAWQTLVEQWDAMLDQAVDQRSMLVVLRDAAYSKYTYACDTVFSCSQQFEADNGELIQAQAAFEAGLAEWQYQQKLKAVFNILETILKVAVNIGELCLLGMGGAGGAEKAVEEGVDAVEKAEEIADQVSKELSSATLKKLLDCVKILQTIYPNITNIVTAVKALESNPSTDIPTTGDISGSNQGDADANLIVTLAAWDEWVLESDNQMQVAVDNKIGGAAGYRLALRKHAINGKQLAQVQTEAIKAGQQYVQAEMNVLNSDKDVERLQQLRDGFKGQDEVYQEAAARFYDRVMAMRTSVVIQLRNLTWAYRYYALAESSVQLDATKTVAEYKQDIYIIGSEIQAADEQYGSDFQYFENPTSSSELPSNYGPLMIDGLQGSTHSSRFILLPKTSTTKDSFASVFTDGTHYRLEGLEAELKGAMPNKDALENGVVIVVLEITTSGIYQDIRDDQVFNFTSLPQIKRYSYELTESGKKGKVHDKAIFPTIYHTEPTPFTQWTIKLLYPDRLDLTGLAEVKLDWAGHVRYLASKRLKESN</sequence>
<dbReference type="PANTHER" id="PTHR34714:SF2">
    <property type="entry name" value="EGF-LIKE DOMAIN-CONTAINING PROTEIN"/>
    <property type="match status" value="1"/>
</dbReference>
<dbReference type="AlphaFoldDB" id="A0A1L9VWT4"/>
<dbReference type="OrthoDB" id="3509531at2759"/>
<gene>
    <name evidence="1" type="ORF">ASPGLDRAFT_162671</name>
</gene>
<dbReference type="VEuPathDB" id="FungiDB:ASPGLDRAFT_162671"/>
<keyword evidence="2" id="KW-1185">Reference proteome</keyword>
<dbReference type="Proteomes" id="UP000184300">
    <property type="component" value="Unassembled WGS sequence"/>
</dbReference>
<evidence type="ECO:0000313" key="1">
    <source>
        <dbReference type="EMBL" id="OJJ88373.1"/>
    </source>
</evidence>
<evidence type="ECO:0000313" key="2">
    <source>
        <dbReference type="Proteomes" id="UP000184300"/>
    </source>
</evidence>
<dbReference type="RefSeq" id="XP_022405049.1">
    <property type="nucleotide sequence ID" value="XM_022542520.1"/>
</dbReference>
<protein>
    <submittedName>
        <fullName evidence="1">Uncharacterized protein</fullName>
    </submittedName>
</protein>
<organism evidence="1 2">
    <name type="scientific">Aspergillus glaucus CBS 516.65</name>
    <dbReference type="NCBI Taxonomy" id="1160497"/>
    <lineage>
        <taxon>Eukaryota</taxon>
        <taxon>Fungi</taxon>
        <taxon>Dikarya</taxon>
        <taxon>Ascomycota</taxon>
        <taxon>Pezizomycotina</taxon>
        <taxon>Eurotiomycetes</taxon>
        <taxon>Eurotiomycetidae</taxon>
        <taxon>Eurotiales</taxon>
        <taxon>Aspergillaceae</taxon>
        <taxon>Aspergillus</taxon>
        <taxon>Aspergillus subgen. Aspergillus</taxon>
    </lineage>
</organism>
<dbReference type="GeneID" id="34458781"/>
<dbReference type="EMBL" id="KV878889">
    <property type="protein sequence ID" value="OJJ88373.1"/>
    <property type="molecule type" value="Genomic_DNA"/>
</dbReference>
<proteinExistence type="predicted"/>
<reference evidence="2" key="1">
    <citation type="journal article" date="2017" name="Genome Biol.">
        <title>Comparative genomics reveals high biological diversity and specific adaptations in the industrially and medically important fungal genus Aspergillus.</title>
        <authorList>
            <person name="de Vries R.P."/>
            <person name="Riley R."/>
            <person name="Wiebenga A."/>
            <person name="Aguilar-Osorio G."/>
            <person name="Amillis S."/>
            <person name="Uchima C.A."/>
            <person name="Anderluh G."/>
            <person name="Asadollahi M."/>
            <person name="Askin M."/>
            <person name="Barry K."/>
            <person name="Battaglia E."/>
            <person name="Bayram O."/>
            <person name="Benocci T."/>
            <person name="Braus-Stromeyer S.A."/>
            <person name="Caldana C."/>
            <person name="Canovas D."/>
            <person name="Cerqueira G.C."/>
            <person name="Chen F."/>
            <person name="Chen W."/>
            <person name="Choi C."/>
            <person name="Clum A."/>
            <person name="Dos Santos R.A."/>
            <person name="Damasio A.R."/>
            <person name="Diallinas G."/>
            <person name="Emri T."/>
            <person name="Fekete E."/>
            <person name="Flipphi M."/>
            <person name="Freyberg S."/>
            <person name="Gallo A."/>
            <person name="Gournas C."/>
            <person name="Habgood R."/>
            <person name="Hainaut M."/>
            <person name="Harispe M.L."/>
            <person name="Henrissat B."/>
            <person name="Hilden K.S."/>
            <person name="Hope R."/>
            <person name="Hossain A."/>
            <person name="Karabika E."/>
            <person name="Karaffa L."/>
            <person name="Karanyi Z."/>
            <person name="Krasevec N."/>
            <person name="Kuo A."/>
            <person name="Kusch H."/>
            <person name="LaButti K."/>
            <person name="Lagendijk E.L."/>
            <person name="Lapidus A."/>
            <person name="Levasseur A."/>
            <person name="Lindquist E."/>
            <person name="Lipzen A."/>
            <person name="Logrieco A.F."/>
            <person name="MacCabe A."/>
            <person name="Maekelae M.R."/>
            <person name="Malavazi I."/>
            <person name="Melin P."/>
            <person name="Meyer V."/>
            <person name="Mielnichuk N."/>
            <person name="Miskei M."/>
            <person name="Molnar A.P."/>
            <person name="Mule G."/>
            <person name="Ngan C.Y."/>
            <person name="Orejas M."/>
            <person name="Orosz E."/>
            <person name="Ouedraogo J.P."/>
            <person name="Overkamp K.M."/>
            <person name="Park H.-S."/>
            <person name="Perrone G."/>
            <person name="Piumi F."/>
            <person name="Punt P.J."/>
            <person name="Ram A.F."/>
            <person name="Ramon A."/>
            <person name="Rauscher S."/>
            <person name="Record E."/>
            <person name="Riano-Pachon D.M."/>
            <person name="Robert V."/>
            <person name="Roehrig J."/>
            <person name="Ruller R."/>
            <person name="Salamov A."/>
            <person name="Salih N.S."/>
            <person name="Samson R.A."/>
            <person name="Sandor E."/>
            <person name="Sanguinetti M."/>
            <person name="Schuetze T."/>
            <person name="Sepcic K."/>
            <person name="Shelest E."/>
            <person name="Sherlock G."/>
            <person name="Sophianopoulou V."/>
            <person name="Squina F.M."/>
            <person name="Sun H."/>
            <person name="Susca A."/>
            <person name="Todd R.B."/>
            <person name="Tsang A."/>
            <person name="Unkles S.E."/>
            <person name="van de Wiele N."/>
            <person name="van Rossen-Uffink D."/>
            <person name="Oliveira J.V."/>
            <person name="Vesth T.C."/>
            <person name="Visser J."/>
            <person name="Yu J.-H."/>
            <person name="Zhou M."/>
            <person name="Andersen M.R."/>
            <person name="Archer D.B."/>
            <person name="Baker S.E."/>
            <person name="Benoit I."/>
            <person name="Brakhage A.A."/>
            <person name="Braus G.H."/>
            <person name="Fischer R."/>
            <person name="Frisvad J.C."/>
            <person name="Goldman G.H."/>
            <person name="Houbraken J."/>
            <person name="Oakley B."/>
            <person name="Pocsi I."/>
            <person name="Scazzocchio C."/>
            <person name="Seiboth B."/>
            <person name="vanKuyk P.A."/>
            <person name="Wortman J."/>
            <person name="Dyer P.S."/>
            <person name="Grigoriev I.V."/>
        </authorList>
    </citation>
    <scope>NUCLEOTIDE SEQUENCE [LARGE SCALE GENOMIC DNA]</scope>
    <source>
        <strain evidence="2">CBS 516.65</strain>
    </source>
</reference>
<name>A0A1L9VWT4_ASPGL</name>
<dbReference type="PANTHER" id="PTHR34714">
    <property type="entry name" value="EGF-LIKE DOMAIN-CONTAINING PROTEIN"/>
    <property type="match status" value="1"/>
</dbReference>